<dbReference type="PANTHER" id="PTHR30137">
    <property type="entry name" value="LUCIFERASE-LIKE MONOOXYGENASE"/>
    <property type="match status" value="1"/>
</dbReference>
<comment type="caution">
    <text evidence="4">The sequence shown here is derived from an EMBL/GenBank/DDBJ whole genome shotgun (WGS) entry which is preliminary data.</text>
</comment>
<dbReference type="GO" id="GO:0016705">
    <property type="term" value="F:oxidoreductase activity, acting on paired donors, with incorporation or reduction of molecular oxygen"/>
    <property type="evidence" value="ECO:0007669"/>
    <property type="project" value="InterPro"/>
</dbReference>
<keyword evidence="5" id="KW-1185">Reference proteome</keyword>
<organism evidence="4 5">
    <name type="scientific">Corynebacterium kalidii</name>
    <dbReference type="NCBI Taxonomy" id="2931982"/>
    <lineage>
        <taxon>Bacteria</taxon>
        <taxon>Bacillati</taxon>
        <taxon>Actinomycetota</taxon>
        <taxon>Actinomycetes</taxon>
        <taxon>Mycobacteriales</taxon>
        <taxon>Corynebacteriaceae</taxon>
        <taxon>Corynebacterium</taxon>
    </lineage>
</organism>
<evidence type="ECO:0000256" key="2">
    <source>
        <dbReference type="ARBA" id="ARBA00023033"/>
    </source>
</evidence>
<dbReference type="SUPFAM" id="SSF51679">
    <property type="entry name" value="Bacterial luciferase-like"/>
    <property type="match status" value="1"/>
</dbReference>
<evidence type="ECO:0000256" key="1">
    <source>
        <dbReference type="ARBA" id="ARBA00023002"/>
    </source>
</evidence>
<evidence type="ECO:0000313" key="4">
    <source>
        <dbReference type="EMBL" id="MCJ7857848.1"/>
    </source>
</evidence>
<dbReference type="GO" id="GO:0004497">
    <property type="term" value="F:monooxygenase activity"/>
    <property type="evidence" value="ECO:0007669"/>
    <property type="project" value="UniProtKB-KW"/>
</dbReference>
<dbReference type="Pfam" id="PF00296">
    <property type="entry name" value="Bac_luciferase"/>
    <property type="match status" value="1"/>
</dbReference>
<sequence length="348" mass="38713">MRFSLFIHMERWDDSISHEEHWNNLVELVTMAEAGGFGTVWTGEHHSMEYTVAPNPMVALASLAAHTSTIRLGAGTIIAPFWNPIRAAGETALLDVISGGRAELGVARGAYQFEFDRLAGGLSAKDGGSYLRELVPAVKKLWEGDYAHDGDHWSFPVSTSVPKPVQAAGPKTWVAARTPETHEFAVANGCHVQVTPLMKGDEEVQDLKDKFDAAVAAHPEADHDPEIMVLRHTYVHSPDDPEGWHPGAEAVSRFYRTFSSWAFGKKAPENGFLEPQPLSSVEDRPEFDVDALHRSAMIGTPAEITERLKSYEEMGYDEYAFWTDNSMSHEEKKKSLQLFIDHVVPNFR</sequence>
<keyword evidence="2" id="KW-0503">Monooxygenase</keyword>
<protein>
    <submittedName>
        <fullName evidence="4">LLM class flavin-dependent oxidoreductase</fullName>
    </submittedName>
</protein>
<dbReference type="RefSeq" id="WP_244803588.1">
    <property type="nucleotide sequence ID" value="NZ_JALIEA010000011.1"/>
</dbReference>
<dbReference type="Gene3D" id="3.20.20.30">
    <property type="entry name" value="Luciferase-like domain"/>
    <property type="match status" value="1"/>
</dbReference>
<dbReference type="AlphaFoldDB" id="A0A9X2AYN5"/>
<feature type="domain" description="Luciferase-like" evidence="3">
    <location>
        <begin position="1"/>
        <end position="317"/>
    </location>
</feature>
<dbReference type="PANTHER" id="PTHR30137:SF8">
    <property type="entry name" value="BLR5498 PROTEIN"/>
    <property type="match status" value="1"/>
</dbReference>
<name>A0A9X2AYN5_9CORY</name>
<dbReference type="InterPro" id="IPR036661">
    <property type="entry name" value="Luciferase-like_sf"/>
</dbReference>
<dbReference type="Proteomes" id="UP001139207">
    <property type="component" value="Unassembled WGS sequence"/>
</dbReference>
<dbReference type="EMBL" id="JALIEA010000011">
    <property type="protein sequence ID" value="MCJ7857848.1"/>
    <property type="molecule type" value="Genomic_DNA"/>
</dbReference>
<keyword evidence="1" id="KW-0560">Oxidoreductase</keyword>
<dbReference type="InterPro" id="IPR011251">
    <property type="entry name" value="Luciferase-like_dom"/>
</dbReference>
<evidence type="ECO:0000313" key="5">
    <source>
        <dbReference type="Proteomes" id="UP001139207"/>
    </source>
</evidence>
<evidence type="ECO:0000259" key="3">
    <source>
        <dbReference type="Pfam" id="PF00296"/>
    </source>
</evidence>
<proteinExistence type="predicted"/>
<accession>A0A9X2AYN5</accession>
<reference evidence="4" key="1">
    <citation type="submission" date="2022-04" db="EMBL/GenBank/DDBJ databases">
        <title>Corynebacterium kalidii LD5P10.</title>
        <authorList>
            <person name="Sun J.Q."/>
        </authorList>
    </citation>
    <scope>NUCLEOTIDE SEQUENCE</scope>
    <source>
        <strain evidence="4">LD5P10</strain>
    </source>
</reference>
<gene>
    <name evidence="4" type="ORF">MUN33_03840</name>
</gene>
<dbReference type="InterPro" id="IPR050766">
    <property type="entry name" value="Bact_Lucif_Oxidored"/>
</dbReference>
<dbReference type="GO" id="GO:0005829">
    <property type="term" value="C:cytosol"/>
    <property type="evidence" value="ECO:0007669"/>
    <property type="project" value="TreeGrafter"/>
</dbReference>